<evidence type="ECO:0000313" key="2">
    <source>
        <dbReference type="EMBL" id="RHZ01374.1"/>
    </source>
</evidence>
<evidence type="ECO:0000313" key="4">
    <source>
        <dbReference type="Proteomes" id="UP000285430"/>
    </source>
</evidence>
<proteinExistence type="predicted"/>
<evidence type="ECO:0000256" key="1">
    <source>
        <dbReference type="SAM" id="SignalP"/>
    </source>
</evidence>
<gene>
    <name evidence="2" type="ORF">DYB35_012540</name>
    <name evidence="3" type="ORF">DYB37_008523</name>
</gene>
<accession>A0A3R6XIH3</accession>
<keyword evidence="1" id="KW-0732">Signal</keyword>
<name>A0A3R6XIH3_APHAT</name>
<dbReference type="Proteomes" id="UP000285712">
    <property type="component" value="Unassembled WGS sequence"/>
</dbReference>
<dbReference type="EMBL" id="QUTH01003106">
    <property type="protein sequence ID" value="RHZ21740.1"/>
    <property type="molecule type" value="Genomic_DNA"/>
</dbReference>
<comment type="caution">
    <text evidence="2">The sequence shown here is derived from an EMBL/GenBank/DDBJ whole genome shotgun (WGS) entry which is preliminary data.</text>
</comment>
<evidence type="ECO:0000313" key="3">
    <source>
        <dbReference type="EMBL" id="RHZ21740.1"/>
    </source>
</evidence>
<reference evidence="2 4" key="1">
    <citation type="submission" date="2018-08" db="EMBL/GenBank/DDBJ databases">
        <title>Aphanomyces genome sequencing and annotation.</title>
        <authorList>
            <person name="Minardi D."/>
            <person name="Oidtmann B."/>
            <person name="Van Der Giezen M."/>
            <person name="Studholme D.J."/>
        </authorList>
    </citation>
    <scope>NUCLEOTIDE SEQUENCE [LARGE SCALE GENOMIC DNA]</scope>
    <source>
        <strain evidence="3 4">Da</strain>
        <strain evidence="2">Sv</strain>
    </source>
</reference>
<dbReference type="AlphaFoldDB" id="A0A3R6XIH3"/>
<dbReference type="Proteomes" id="UP000285430">
    <property type="component" value="Unassembled WGS sequence"/>
</dbReference>
<feature type="chain" id="PRO_5036092061" evidence="1">
    <location>
        <begin position="19"/>
        <end position="200"/>
    </location>
</feature>
<sequence>MKTISAFAFASLATFVTASDNSGFDSNARAPSTHTFRSALDDSTRSSSRSRVYHHHRTGRAAALLDDTVASVETGDHRLRWALFSDADGLVATGDDNRVVLDLLAKSNALNRVVLPPSFSFMAEDAQGSRSNDEASVLFEQHEALEDEDETLLDDRRKRGTAPKRRKKLAMLLALRDALNDAVEGEGNVPSPPRFLRDNY</sequence>
<dbReference type="EMBL" id="QUTG01000769">
    <property type="protein sequence ID" value="RHZ01374.1"/>
    <property type="molecule type" value="Genomic_DNA"/>
</dbReference>
<feature type="signal peptide" evidence="1">
    <location>
        <begin position="1"/>
        <end position="18"/>
    </location>
</feature>
<protein>
    <submittedName>
        <fullName evidence="2">Uncharacterized protein</fullName>
    </submittedName>
</protein>
<organism evidence="2">
    <name type="scientific">Aphanomyces astaci</name>
    <name type="common">Crayfish plague agent</name>
    <dbReference type="NCBI Taxonomy" id="112090"/>
    <lineage>
        <taxon>Eukaryota</taxon>
        <taxon>Sar</taxon>
        <taxon>Stramenopiles</taxon>
        <taxon>Oomycota</taxon>
        <taxon>Saprolegniomycetes</taxon>
        <taxon>Saprolegniales</taxon>
        <taxon>Verrucalvaceae</taxon>
        <taxon>Aphanomyces</taxon>
    </lineage>
</organism>